<dbReference type="InterPro" id="IPR027994">
    <property type="entry name" value="WxL_dom"/>
</dbReference>
<evidence type="ECO:0000256" key="1">
    <source>
        <dbReference type="SAM" id="MobiDB-lite"/>
    </source>
</evidence>
<dbReference type="OrthoDB" id="2339326at2"/>
<dbReference type="EMBL" id="FMAO01000005">
    <property type="protein sequence ID" value="SCB92267.1"/>
    <property type="molecule type" value="Genomic_DNA"/>
</dbReference>
<dbReference type="STRING" id="1505725.GA0061074_1056"/>
<feature type="domain" description="WxL" evidence="3">
    <location>
        <begin position="33"/>
        <end position="258"/>
    </location>
</feature>
<keyword evidence="2" id="KW-0732">Signal</keyword>
<evidence type="ECO:0000313" key="5">
    <source>
        <dbReference type="Proteomes" id="UP000199268"/>
    </source>
</evidence>
<proteinExistence type="predicted"/>
<feature type="signal peptide" evidence="2">
    <location>
        <begin position="1"/>
        <end position="31"/>
    </location>
</feature>
<evidence type="ECO:0000313" key="4">
    <source>
        <dbReference type="EMBL" id="SCB92267.1"/>
    </source>
</evidence>
<dbReference type="Proteomes" id="UP000199268">
    <property type="component" value="Unassembled WGS sequence"/>
</dbReference>
<organism evidence="4 5">
    <name type="scientific">Weissella bombi</name>
    <dbReference type="NCBI Taxonomy" id="1505725"/>
    <lineage>
        <taxon>Bacteria</taxon>
        <taxon>Bacillati</taxon>
        <taxon>Bacillota</taxon>
        <taxon>Bacilli</taxon>
        <taxon>Lactobacillales</taxon>
        <taxon>Lactobacillaceae</taxon>
        <taxon>Weissella</taxon>
    </lineage>
</organism>
<evidence type="ECO:0000259" key="3">
    <source>
        <dbReference type="Pfam" id="PF13731"/>
    </source>
</evidence>
<feature type="region of interest" description="Disordered" evidence="1">
    <location>
        <begin position="47"/>
        <end position="81"/>
    </location>
</feature>
<evidence type="ECO:0000256" key="2">
    <source>
        <dbReference type="SAM" id="SignalP"/>
    </source>
</evidence>
<feature type="chain" id="PRO_5008688620" evidence="2">
    <location>
        <begin position="32"/>
        <end position="262"/>
    </location>
</feature>
<dbReference type="AlphaFoldDB" id="A0A1C4ACI1"/>
<sequence>MLLSNSKLKNSILVTLSILGVSTVAVVPAYADGANYTTSANVNFTPSQDTVGPVNPDKPDANQPVKPVTPDGNDVKPGTTGPLSLDYVSDFDFGSQKISPKNQTYYAKAQGYQGVSDNSVLYAQVTDSRGTGAGWTLSVAQPSQFMNNGKELKGAQIGISDLSAATQADSDAGSATAGGNMTLIPGTGAQTVMSAKANTGQGTWVARMGKADNLVTEKGDGDTSRTVDNAVSLNVPGSSNKLAGEYTTTLNWTLSDVPSNEK</sequence>
<keyword evidence="5" id="KW-1185">Reference proteome</keyword>
<name>A0A1C4ACI1_9LACO</name>
<reference evidence="5" key="1">
    <citation type="submission" date="2016-08" db="EMBL/GenBank/DDBJ databases">
        <authorList>
            <person name="Varghese N."/>
            <person name="Submissions Spin"/>
        </authorList>
    </citation>
    <scope>NUCLEOTIDE SEQUENCE [LARGE SCALE GENOMIC DNA]</scope>
    <source>
        <strain evidence="5">R-53094</strain>
    </source>
</reference>
<protein>
    <submittedName>
        <fullName evidence="4">WxL domain surface cell wall-binding</fullName>
    </submittedName>
</protein>
<gene>
    <name evidence="4" type="ORF">GA0061074_1056</name>
</gene>
<dbReference type="Pfam" id="PF13731">
    <property type="entry name" value="WxL"/>
    <property type="match status" value="1"/>
</dbReference>
<dbReference type="RefSeq" id="WP_092462261.1">
    <property type="nucleotide sequence ID" value="NZ_BJEE01000005.1"/>
</dbReference>
<accession>A0A1C4ACI1</accession>